<reference evidence="3 4" key="1">
    <citation type="submission" date="2024-04" db="EMBL/GenBank/DDBJ databases">
        <title>Human intestinal bacterial collection.</title>
        <authorList>
            <person name="Pauvert C."/>
            <person name="Hitch T.C.A."/>
            <person name="Clavel T."/>
        </authorList>
    </citation>
    <scope>NUCLEOTIDE SEQUENCE [LARGE SCALE GENOMIC DNA]</scope>
    <source>
        <strain evidence="3 4">CLA-AA-H181</strain>
    </source>
</reference>
<protein>
    <submittedName>
        <fullName evidence="3">Uncharacterized protein</fullName>
    </submittedName>
</protein>
<evidence type="ECO:0000256" key="2">
    <source>
        <dbReference type="SAM" id="Phobius"/>
    </source>
</evidence>
<evidence type="ECO:0000313" key="4">
    <source>
        <dbReference type="Proteomes" id="UP001494672"/>
    </source>
</evidence>
<keyword evidence="2" id="KW-0472">Membrane</keyword>
<keyword evidence="4" id="KW-1185">Reference proteome</keyword>
<gene>
    <name evidence="3" type="ORF">AAAU18_03985</name>
</gene>
<feature type="compositionally biased region" description="Basic and acidic residues" evidence="1">
    <location>
        <begin position="51"/>
        <end position="83"/>
    </location>
</feature>
<evidence type="ECO:0000313" key="3">
    <source>
        <dbReference type="EMBL" id="MEQ2592070.1"/>
    </source>
</evidence>
<keyword evidence="2" id="KW-0812">Transmembrane</keyword>
<feature type="compositionally biased region" description="Low complexity" evidence="1">
    <location>
        <begin position="118"/>
        <end position="145"/>
    </location>
</feature>
<proteinExistence type="predicted"/>
<accession>A0ABV1I781</accession>
<feature type="compositionally biased region" description="Basic and acidic residues" evidence="1">
    <location>
        <begin position="146"/>
        <end position="160"/>
    </location>
</feature>
<keyword evidence="2" id="KW-1133">Transmembrane helix</keyword>
<dbReference type="EMBL" id="JBBNGJ010000002">
    <property type="protein sequence ID" value="MEQ2592070.1"/>
    <property type="molecule type" value="Genomic_DNA"/>
</dbReference>
<sequence length="263" mass="29270">MRDNDKRKKIMLIGIITGVMFAAIIVSAIILFRDDTKEGIHDGGTFTEKITESTTEKKAEVKTTTKATTEKATKAVTTKDKKTTAATTEASTKKNEMKPGSQATTEAKTSGGDNGKVTTSQQTTETPTERPTTAATTERATTEIPTAEKPKPEQATTEHVHTWKDVYETQEKKVCVSEAWDEDVQELHSFCSYCGKDITYNENHIFNCGRKYYDEDIGEEIYEGSSEVTKYVTVDTIHHPAEYEIQKEKVLVGRKCSTCGAWQ</sequence>
<comment type="caution">
    <text evidence="3">The sequence shown here is derived from an EMBL/GenBank/DDBJ whole genome shotgun (WGS) entry which is preliminary data.</text>
</comment>
<dbReference type="RefSeq" id="WP_349092850.1">
    <property type="nucleotide sequence ID" value="NZ_JBBNGJ010000002.1"/>
</dbReference>
<feature type="region of interest" description="Disordered" evidence="1">
    <location>
        <begin position="51"/>
        <end position="160"/>
    </location>
</feature>
<dbReference type="Proteomes" id="UP001494672">
    <property type="component" value="Unassembled WGS sequence"/>
</dbReference>
<organism evidence="3 4">
    <name type="scientific">Coprococcus aceti</name>
    <dbReference type="NCBI Taxonomy" id="2981786"/>
    <lineage>
        <taxon>Bacteria</taxon>
        <taxon>Bacillati</taxon>
        <taxon>Bacillota</taxon>
        <taxon>Clostridia</taxon>
        <taxon>Lachnospirales</taxon>
        <taxon>Lachnospiraceae</taxon>
        <taxon>Coprococcus</taxon>
    </lineage>
</organism>
<feature type="transmembrane region" description="Helical" evidence="2">
    <location>
        <begin position="12"/>
        <end position="32"/>
    </location>
</feature>
<evidence type="ECO:0000256" key="1">
    <source>
        <dbReference type="SAM" id="MobiDB-lite"/>
    </source>
</evidence>
<name>A0ABV1I781_9FIRM</name>